<gene>
    <name evidence="1" type="ORF">WH297_03995</name>
</gene>
<dbReference type="Proteomes" id="UP001375812">
    <property type="component" value="Unassembled WGS sequence"/>
</dbReference>
<dbReference type="RefSeq" id="WP_339561696.1">
    <property type="nucleotide sequence ID" value="NZ_JBBGZH010000001.1"/>
</dbReference>
<accession>A0ABU8P9M2</accession>
<keyword evidence="2" id="KW-1185">Reference proteome</keyword>
<protein>
    <submittedName>
        <fullName evidence="1">Uncharacterized protein</fullName>
    </submittedName>
</protein>
<evidence type="ECO:0000313" key="2">
    <source>
        <dbReference type="Proteomes" id="UP001375812"/>
    </source>
</evidence>
<evidence type="ECO:0000313" key="1">
    <source>
        <dbReference type="EMBL" id="MEJ5018899.1"/>
    </source>
</evidence>
<sequence length="107" mass="11911">MSAQKNGERCTAIVRSMAAGKAIDMPASAVDDAVRSDLLKFADVILASFEQIKTHRAGFSKPILNIVRSVHTGRDCYKKNAPQRDRKGLDGRCHMPAVKILFRREKK</sequence>
<name>A0ABU8P9M2_9HYPH</name>
<reference evidence="1 2" key="1">
    <citation type="submission" date="2023-12" db="EMBL/GenBank/DDBJ databases">
        <title>Gut-associated functions are favored during microbiome assembly across C. elegans life.</title>
        <authorList>
            <person name="Zimmermann J."/>
        </authorList>
    </citation>
    <scope>NUCLEOTIDE SEQUENCE [LARGE SCALE GENOMIC DNA]</scope>
    <source>
        <strain evidence="1 2">MYb71</strain>
    </source>
</reference>
<proteinExistence type="predicted"/>
<dbReference type="EMBL" id="JBBGZH010000001">
    <property type="protein sequence ID" value="MEJ5018899.1"/>
    <property type="molecule type" value="Genomic_DNA"/>
</dbReference>
<organism evidence="1 2">
    <name type="scientific">Ochrobactrum vermis</name>
    <dbReference type="NCBI Taxonomy" id="1827297"/>
    <lineage>
        <taxon>Bacteria</taxon>
        <taxon>Pseudomonadati</taxon>
        <taxon>Pseudomonadota</taxon>
        <taxon>Alphaproteobacteria</taxon>
        <taxon>Hyphomicrobiales</taxon>
        <taxon>Brucellaceae</taxon>
        <taxon>Brucella/Ochrobactrum group</taxon>
        <taxon>Ochrobactrum</taxon>
    </lineage>
</organism>
<comment type="caution">
    <text evidence="1">The sequence shown here is derived from an EMBL/GenBank/DDBJ whole genome shotgun (WGS) entry which is preliminary data.</text>
</comment>